<dbReference type="RefSeq" id="WP_087821364.1">
    <property type="nucleotide sequence ID" value="NZ_FYAH01000005.1"/>
</dbReference>
<protein>
    <submittedName>
        <fullName evidence="1">Uncharacterized protein</fullName>
    </submittedName>
</protein>
<proteinExistence type="predicted"/>
<organism evidence="1 2">
    <name type="scientific">Photobacterium aquimaris</name>
    <dbReference type="NCBI Taxonomy" id="512643"/>
    <lineage>
        <taxon>Bacteria</taxon>
        <taxon>Pseudomonadati</taxon>
        <taxon>Pseudomonadota</taxon>
        <taxon>Gammaproteobacteria</taxon>
        <taxon>Vibrionales</taxon>
        <taxon>Vibrionaceae</taxon>
        <taxon>Photobacterium</taxon>
    </lineage>
</organism>
<evidence type="ECO:0000313" key="2">
    <source>
        <dbReference type="Proteomes" id="UP000196485"/>
    </source>
</evidence>
<dbReference type="EMBL" id="FYAH01000005">
    <property type="protein sequence ID" value="SMY17501.1"/>
    <property type="molecule type" value="Genomic_DNA"/>
</dbReference>
<evidence type="ECO:0000313" key="1">
    <source>
        <dbReference type="EMBL" id="SMY17501.1"/>
    </source>
</evidence>
<reference evidence="2" key="1">
    <citation type="submission" date="2017-06" db="EMBL/GenBank/DDBJ databases">
        <authorList>
            <person name="Rodrigo-Torres L."/>
            <person name="Arahal R. D."/>
            <person name="Lucena T."/>
        </authorList>
    </citation>
    <scope>NUCLEOTIDE SEQUENCE [LARGE SCALE GENOMIC DNA]</scope>
    <source>
        <strain evidence="2">type strain: CECT 9192</strain>
    </source>
</reference>
<sequence>MTTFTLTITHGLSHHPDIERITTNPRQALRFLDREVSPYTHSFTKIITVNNKQYVKSVAEDDSQAFRADYMADNLFALWWQRVREFLLNK</sequence>
<dbReference type="Proteomes" id="UP000196485">
    <property type="component" value="Unassembled WGS sequence"/>
</dbReference>
<gene>
    <name evidence="1" type="ORF">PAQU9191_02813</name>
</gene>
<keyword evidence="2" id="KW-1185">Reference proteome</keyword>
<dbReference type="AlphaFoldDB" id="A0A1Y6KZC7"/>
<accession>A0A1Y6KZC7</accession>
<name>A0A1Y6KZC7_9GAMM</name>